<dbReference type="InterPro" id="IPR057332">
    <property type="entry name" value="SBNO_a/b_dom"/>
</dbReference>
<evidence type="ECO:0000256" key="2">
    <source>
        <dbReference type="SAM" id="MobiDB-lite"/>
    </source>
</evidence>
<feature type="compositionally biased region" description="Low complexity" evidence="2">
    <location>
        <begin position="1090"/>
        <end position="1099"/>
    </location>
</feature>
<feature type="compositionally biased region" description="Low complexity" evidence="2">
    <location>
        <begin position="863"/>
        <end position="879"/>
    </location>
</feature>
<feature type="compositionally biased region" description="Basic and acidic residues" evidence="2">
    <location>
        <begin position="883"/>
        <end position="893"/>
    </location>
</feature>
<dbReference type="SUPFAM" id="SSF52540">
    <property type="entry name" value="P-loop containing nucleoside triphosphate hydrolases"/>
    <property type="match status" value="2"/>
</dbReference>
<feature type="region of interest" description="Disordered" evidence="2">
    <location>
        <begin position="1078"/>
        <end position="1115"/>
    </location>
</feature>
<evidence type="ECO:0000256" key="1">
    <source>
        <dbReference type="ARBA" id="ARBA00006992"/>
    </source>
</evidence>
<accession>A0AAE0LK72</accession>
<reference evidence="6 7" key="1">
    <citation type="journal article" date="2015" name="Genome Biol. Evol.">
        <title>Comparative Genomics of a Bacterivorous Green Alga Reveals Evolutionary Causalities and Consequences of Phago-Mixotrophic Mode of Nutrition.</title>
        <authorList>
            <person name="Burns J.A."/>
            <person name="Paasch A."/>
            <person name="Narechania A."/>
            <person name="Kim E."/>
        </authorList>
    </citation>
    <scope>NUCLEOTIDE SEQUENCE [LARGE SCALE GENOMIC DNA]</scope>
    <source>
        <strain evidence="6 7">PLY_AMNH</strain>
    </source>
</reference>
<feature type="compositionally biased region" description="Low complexity" evidence="2">
    <location>
        <begin position="509"/>
        <end position="530"/>
    </location>
</feature>
<comment type="caution">
    <text evidence="6">The sequence shown here is derived from an EMBL/GenBank/DDBJ whole genome shotgun (WGS) entry which is preliminary data.</text>
</comment>
<proteinExistence type="inferred from homology"/>
<feature type="compositionally biased region" description="Acidic residues" evidence="2">
    <location>
        <begin position="966"/>
        <end position="977"/>
    </location>
</feature>
<dbReference type="EMBL" id="LGRX02000541">
    <property type="protein sequence ID" value="KAK3288243.1"/>
    <property type="molecule type" value="Genomic_DNA"/>
</dbReference>
<evidence type="ECO:0000313" key="7">
    <source>
        <dbReference type="Proteomes" id="UP001190700"/>
    </source>
</evidence>
<evidence type="ECO:0000259" key="3">
    <source>
        <dbReference type="Pfam" id="PF13871"/>
    </source>
</evidence>
<sequence length="1667" mass="181429">MSDSENNENPPEVEDFNSLGGLNSFVPYSNAQVTARCPAAPDHPDAVVETASFAGVSTPQINCEHNLSNEVRAARLSRVQLEAILYAKQRHETRLEDGARAGFFLGDSAGVGKGRTLAGMALEHTRGGGRFILWLSMSTGLQEDAKRDLKDLGDEAESIPLRPLPKTALTPLRPTPGIIFCTYAMLQTGSGKVEAAQGGDIIKAIICPGSRLRQLVDWLKKERAEAPLIIFDECHKAKNLLPDQQQPSKTALAVVALQKVLPNARVVYSSATGASEPKNLGYMTRLGTFQFDNMIDLLKTLDQAGMGAMEVFALGLRSVGAYSCRSLSYAGAEFEMSEMPLDPSVRQMYDDSAEFWQLLLRIFSRICDAGRMADEKGEYAVKVNLAQLWGAHQRFFRAMLMCAKVPSVVKAAREAIDSRDMCVVIGLQSTGEACMKRAEADAASDKEASDKEASDKEVSVPKEVLKDLVNKLVPTFLEDNFDFDFDEAEFEKLHADLRDCREAWRQRRAPTATSSTAANGGAAAAAAPRLQPMPAPPRAAHGPAPEMQEQSMDDVECVGEKSFEEVEQEKLERAKRTGTFLDMSGVEREEWQQKVRGQSAGMAAEVPRGEAAQAAECNGSRKLDSAAATLPTESSPVAFSKVDRLRGATEVKADPAQQCGTVATVVSMEAEAAPAGGSADEPSMGEVQAHEAKLERRAKSITSRKQLSIEIAFAMQSNAYVDLTGNPDDEAPNLKGSAVSAAAPPSPHGATWHSSQAQIGEATAPAVEDQQASASCMPSSADVPRCSAQEAEDVATPDPATNKRKGLNLPSEWSEWRVVVRENTKRPKTCSRSNELEVKSQPPSGECIDLTGNSDDVAPDMKGSAAAAAPPSPHGALLPTTPSKDDPRPRQVIRDTTPPGPRGATRPTRACASASRLSYAEADDDMDDEVDDDVDDEVDDDVDDDVIYNMDDDMDGNVDGNMDGDKVEDVDDEDDEDGRIRLRRKRPRNQQRQQRVGINTGGIGARLLGGGAAHPPGGGAGPRQQDEEEVVLRPSPALAAIKGLLLELVEILDLPKNPLDDLIDQLGGPSQVAELTGRKSQLSVRRATPGAASSAASGGREVVRQARGSDANLSESRAFQEGTKLVAIISEAFSTGTSLHAERRAANQRRRLHITLELPWSADKAIQQFGRTHRSNQSTAPVYMLVITDAGGERRFASAVARRLQSQGAILKADRNAMGAGTDLKAFDLDNKYGTKALGILLKDLRPERIWDPPRPELPAGVYAPTIPGGGCYREHISAALNGVDIQCVNSIGNQAEAVSVSKFLNRLLGLRLDDQKLIFDHFAQLFDACTQLAKREGEYRDGVEEVGFNNLKKVHMLPGYPKTVDECPTSGAVTELVGLKTDRGMSFAEAVEQLESSRRALTAKDQKAWEAYKLRRLRIDVPHHEQLEGPLSELELQRQKDAFFKGRDARNADTAFYLHNEQNIAGTGCGLVLLATEKPGIHSRDHSSRAMNIYRPNNSCTQGMTLSMLKKNSRYSRVSAEDARRAWDMWYTRCDLPLGKEMIHGMVSRNETMFLFTGAILPVWKRLIEYSNRHGGPCAETCRCYRGEDYGGEEMDRLARGTEGVALQNDAASRRMAKDQMVTRRIQLADGRRITGLYPGNAIVLPHKKTGQTKIDDLLRFINANR</sequence>
<name>A0AAE0LK72_9CHLO</name>
<dbReference type="GO" id="GO:0006355">
    <property type="term" value="P:regulation of DNA-templated transcription"/>
    <property type="evidence" value="ECO:0007669"/>
    <property type="project" value="InterPro"/>
</dbReference>
<dbReference type="GO" id="GO:0031490">
    <property type="term" value="F:chromatin DNA binding"/>
    <property type="evidence" value="ECO:0007669"/>
    <property type="project" value="TreeGrafter"/>
</dbReference>
<feature type="region of interest" description="Disordered" evidence="2">
    <location>
        <begin position="724"/>
        <end position="1028"/>
    </location>
</feature>
<dbReference type="Gene3D" id="3.40.50.300">
    <property type="entry name" value="P-loop containing nucleotide triphosphate hydrolases"/>
    <property type="match status" value="1"/>
</dbReference>
<dbReference type="Proteomes" id="UP001190700">
    <property type="component" value="Unassembled WGS sequence"/>
</dbReference>
<feature type="compositionally biased region" description="Gly residues" evidence="2">
    <location>
        <begin position="999"/>
        <end position="1021"/>
    </location>
</feature>
<dbReference type="InterPro" id="IPR026937">
    <property type="entry name" value="SBNO_Helicase_C_dom"/>
</dbReference>
<gene>
    <name evidence="6" type="ORF">CYMTET_4271</name>
</gene>
<dbReference type="InterPro" id="IPR039187">
    <property type="entry name" value="SNO_AAA"/>
</dbReference>
<feature type="compositionally biased region" description="Acidic residues" evidence="2">
    <location>
        <begin position="921"/>
        <end position="956"/>
    </location>
</feature>
<dbReference type="InterPro" id="IPR027417">
    <property type="entry name" value="P-loop_NTPase"/>
</dbReference>
<dbReference type="PANTHER" id="PTHR12706">
    <property type="entry name" value="STRAWBERRY NOTCH-RELATED"/>
    <property type="match status" value="1"/>
</dbReference>
<protein>
    <submittedName>
        <fullName evidence="6">Uncharacterized protein</fullName>
    </submittedName>
</protein>
<evidence type="ECO:0000313" key="6">
    <source>
        <dbReference type="EMBL" id="KAK3288243.1"/>
    </source>
</evidence>
<feature type="region of interest" description="Disordered" evidence="2">
    <location>
        <begin position="508"/>
        <end position="552"/>
    </location>
</feature>
<keyword evidence="7" id="KW-1185">Reference proteome</keyword>
<dbReference type="Pfam" id="PF13872">
    <property type="entry name" value="AAA_34"/>
    <property type="match status" value="1"/>
</dbReference>
<feature type="domain" description="Strawberry notch helicase C" evidence="3">
    <location>
        <begin position="1057"/>
        <end position="1345"/>
    </location>
</feature>
<dbReference type="GO" id="GO:0042393">
    <property type="term" value="F:histone binding"/>
    <property type="evidence" value="ECO:0007669"/>
    <property type="project" value="TreeGrafter"/>
</dbReference>
<dbReference type="Pfam" id="PF25373">
    <property type="entry name" value="SBNO"/>
    <property type="match status" value="1"/>
</dbReference>
<organism evidence="6 7">
    <name type="scientific">Cymbomonas tetramitiformis</name>
    <dbReference type="NCBI Taxonomy" id="36881"/>
    <lineage>
        <taxon>Eukaryota</taxon>
        <taxon>Viridiplantae</taxon>
        <taxon>Chlorophyta</taxon>
        <taxon>Pyramimonadophyceae</taxon>
        <taxon>Pyramimonadales</taxon>
        <taxon>Pyramimonadaceae</taxon>
        <taxon>Cymbomonas</taxon>
    </lineage>
</organism>
<feature type="compositionally biased region" description="Low complexity" evidence="2">
    <location>
        <begin position="894"/>
        <end position="910"/>
    </location>
</feature>
<dbReference type="InterPro" id="IPR026741">
    <property type="entry name" value="SNO"/>
</dbReference>
<feature type="region of interest" description="Disordered" evidence="2">
    <location>
        <begin position="441"/>
        <end position="460"/>
    </location>
</feature>
<evidence type="ECO:0000259" key="4">
    <source>
        <dbReference type="Pfam" id="PF13872"/>
    </source>
</evidence>
<evidence type="ECO:0000259" key="5">
    <source>
        <dbReference type="Pfam" id="PF25373"/>
    </source>
</evidence>
<feature type="region of interest" description="Disordered" evidence="2">
    <location>
        <begin position="673"/>
        <end position="701"/>
    </location>
</feature>
<dbReference type="Pfam" id="PF13871">
    <property type="entry name" value="Helicase_C_4"/>
    <property type="match status" value="1"/>
</dbReference>
<dbReference type="PANTHER" id="PTHR12706:SF30">
    <property type="entry name" value="PROTEIN STRAWBERRY NOTCH-RELATED"/>
    <property type="match status" value="1"/>
</dbReference>
<feature type="compositionally biased region" description="Basic and acidic residues" evidence="2">
    <location>
        <begin position="688"/>
        <end position="698"/>
    </location>
</feature>
<feature type="domain" description="Strawberry notch AAA" evidence="4">
    <location>
        <begin position="42"/>
        <end position="350"/>
    </location>
</feature>
<feature type="compositionally biased region" description="Basic and acidic residues" evidence="2">
    <location>
        <begin position="814"/>
        <end position="825"/>
    </location>
</feature>
<feature type="domain" description="SBNO alpha/beta" evidence="5">
    <location>
        <begin position="1443"/>
        <end position="1534"/>
    </location>
</feature>
<comment type="similarity">
    <text evidence="1">Belongs to the SBNO family.</text>
</comment>
<dbReference type="GO" id="GO:0005634">
    <property type="term" value="C:nucleus"/>
    <property type="evidence" value="ECO:0007669"/>
    <property type="project" value="TreeGrafter"/>
</dbReference>